<comment type="caution">
    <text evidence="3">The sequence shown here is derived from an EMBL/GenBank/DDBJ whole genome shotgun (WGS) entry which is preliminary data.</text>
</comment>
<feature type="domain" description="Pectinesterase inhibitor" evidence="2">
    <location>
        <begin position="46"/>
        <end position="106"/>
    </location>
</feature>
<dbReference type="Pfam" id="PF04043">
    <property type="entry name" value="PMEI"/>
    <property type="match status" value="1"/>
</dbReference>
<feature type="chain" id="PRO_5029516815" description="Pectinesterase inhibitor domain-containing protein" evidence="1">
    <location>
        <begin position="30"/>
        <end position="136"/>
    </location>
</feature>
<dbReference type="EMBL" id="JAATIP010000365">
    <property type="protein sequence ID" value="KAF4350514.1"/>
    <property type="molecule type" value="Genomic_DNA"/>
</dbReference>
<sequence length="136" mass="14503">MGKAKVTVAGISIILVVGVVPALPTKVGGASGDGNGDDDLSFSSKAVAAICRPTDYKKLCVESLGEAANNETASPKDLFKAVLNSTIQRVLVAVDKSSVLSQNTTSPHIKCPLRIARTCWISRWMNSKPRFQRGRF</sequence>
<reference evidence="3 4" key="1">
    <citation type="journal article" date="2020" name="bioRxiv">
        <title>Sequence and annotation of 42 cannabis genomes reveals extensive copy number variation in cannabinoid synthesis and pathogen resistance genes.</title>
        <authorList>
            <person name="Mckernan K.J."/>
            <person name="Helbert Y."/>
            <person name="Kane L.T."/>
            <person name="Ebling H."/>
            <person name="Zhang L."/>
            <person name="Liu B."/>
            <person name="Eaton Z."/>
            <person name="Mclaughlin S."/>
            <person name="Kingan S."/>
            <person name="Baybayan P."/>
            <person name="Concepcion G."/>
            <person name="Jordan M."/>
            <person name="Riva A."/>
            <person name="Barbazuk W."/>
            <person name="Harkins T."/>
        </authorList>
    </citation>
    <scope>NUCLEOTIDE SEQUENCE [LARGE SCALE GENOMIC DNA]</scope>
    <source>
        <strain evidence="4">cv. Jamaican Lion 4</strain>
        <tissue evidence="3">Leaf</tissue>
    </source>
</reference>
<name>A0A7J6DWN5_CANSA</name>
<dbReference type="NCBIfam" id="TIGR01614">
    <property type="entry name" value="PME_inhib"/>
    <property type="match status" value="1"/>
</dbReference>
<keyword evidence="1" id="KW-0732">Signal</keyword>
<dbReference type="InterPro" id="IPR006501">
    <property type="entry name" value="Pectinesterase_inhib_dom"/>
</dbReference>
<feature type="signal peptide" evidence="1">
    <location>
        <begin position="1"/>
        <end position="29"/>
    </location>
</feature>
<evidence type="ECO:0000313" key="4">
    <source>
        <dbReference type="Proteomes" id="UP000525078"/>
    </source>
</evidence>
<gene>
    <name evidence="3" type="ORF">F8388_014975</name>
</gene>
<accession>A0A7J6DWN5</accession>
<dbReference type="GO" id="GO:0004857">
    <property type="term" value="F:enzyme inhibitor activity"/>
    <property type="evidence" value="ECO:0007669"/>
    <property type="project" value="InterPro"/>
</dbReference>
<dbReference type="Gene3D" id="1.20.140.40">
    <property type="entry name" value="Invertase/pectin methylesterase inhibitor family protein"/>
    <property type="match status" value="1"/>
</dbReference>
<dbReference type="AlphaFoldDB" id="A0A7J6DWN5"/>
<dbReference type="SUPFAM" id="SSF101148">
    <property type="entry name" value="Plant invertase/pectin methylesterase inhibitor"/>
    <property type="match status" value="1"/>
</dbReference>
<evidence type="ECO:0000313" key="3">
    <source>
        <dbReference type="EMBL" id="KAF4350514.1"/>
    </source>
</evidence>
<evidence type="ECO:0000259" key="2">
    <source>
        <dbReference type="Pfam" id="PF04043"/>
    </source>
</evidence>
<organism evidence="3 4">
    <name type="scientific">Cannabis sativa</name>
    <name type="common">Hemp</name>
    <name type="synonym">Marijuana</name>
    <dbReference type="NCBI Taxonomy" id="3483"/>
    <lineage>
        <taxon>Eukaryota</taxon>
        <taxon>Viridiplantae</taxon>
        <taxon>Streptophyta</taxon>
        <taxon>Embryophyta</taxon>
        <taxon>Tracheophyta</taxon>
        <taxon>Spermatophyta</taxon>
        <taxon>Magnoliopsida</taxon>
        <taxon>eudicotyledons</taxon>
        <taxon>Gunneridae</taxon>
        <taxon>Pentapetalae</taxon>
        <taxon>rosids</taxon>
        <taxon>fabids</taxon>
        <taxon>Rosales</taxon>
        <taxon>Cannabaceae</taxon>
        <taxon>Cannabis</taxon>
    </lineage>
</organism>
<protein>
    <recommendedName>
        <fullName evidence="2">Pectinesterase inhibitor domain-containing protein</fullName>
    </recommendedName>
</protein>
<evidence type="ECO:0000256" key="1">
    <source>
        <dbReference type="SAM" id="SignalP"/>
    </source>
</evidence>
<proteinExistence type="predicted"/>
<dbReference type="InterPro" id="IPR035513">
    <property type="entry name" value="Invertase/methylesterase_inhib"/>
</dbReference>
<dbReference type="Proteomes" id="UP000525078">
    <property type="component" value="Unassembled WGS sequence"/>
</dbReference>